<proteinExistence type="predicted"/>
<reference evidence="1" key="2">
    <citation type="journal article" date="2015" name="Fish Shellfish Immunol.">
        <title>Early steps in the European eel (Anguilla anguilla)-Vibrio vulnificus interaction in the gills: Role of the RtxA13 toxin.</title>
        <authorList>
            <person name="Callol A."/>
            <person name="Pajuelo D."/>
            <person name="Ebbesson L."/>
            <person name="Teles M."/>
            <person name="MacKenzie S."/>
            <person name="Amaro C."/>
        </authorList>
    </citation>
    <scope>NUCLEOTIDE SEQUENCE</scope>
</reference>
<evidence type="ECO:0000313" key="1">
    <source>
        <dbReference type="EMBL" id="JAH26163.1"/>
    </source>
</evidence>
<protein>
    <submittedName>
        <fullName evidence="1">Uncharacterized protein</fullName>
    </submittedName>
</protein>
<reference evidence="1" key="1">
    <citation type="submission" date="2014-11" db="EMBL/GenBank/DDBJ databases">
        <authorList>
            <person name="Amaro Gonzalez C."/>
        </authorList>
    </citation>
    <scope>NUCLEOTIDE SEQUENCE</scope>
</reference>
<dbReference type="EMBL" id="GBXM01082414">
    <property type="protein sequence ID" value="JAH26163.1"/>
    <property type="molecule type" value="Transcribed_RNA"/>
</dbReference>
<sequence length="20" mass="2232">MSHPQRIKVETPTVCPVPLV</sequence>
<organism evidence="1">
    <name type="scientific">Anguilla anguilla</name>
    <name type="common">European freshwater eel</name>
    <name type="synonym">Muraena anguilla</name>
    <dbReference type="NCBI Taxonomy" id="7936"/>
    <lineage>
        <taxon>Eukaryota</taxon>
        <taxon>Metazoa</taxon>
        <taxon>Chordata</taxon>
        <taxon>Craniata</taxon>
        <taxon>Vertebrata</taxon>
        <taxon>Euteleostomi</taxon>
        <taxon>Actinopterygii</taxon>
        <taxon>Neopterygii</taxon>
        <taxon>Teleostei</taxon>
        <taxon>Anguilliformes</taxon>
        <taxon>Anguillidae</taxon>
        <taxon>Anguilla</taxon>
    </lineage>
</organism>
<accession>A0A0E9RCT2</accession>
<dbReference type="AlphaFoldDB" id="A0A0E9RCT2"/>
<name>A0A0E9RCT2_ANGAN</name>